<evidence type="ECO:0000256" key="11">
    <source>
        <dbReference type="SAM" id="MobiDB-lite"/>
    </source>
</evidence>
<gene>
    <name evidence="13" type="ORF">KLLA0_F26697g</name>
</gene>
<feature type="region of interest" description="Disordered" evidence="11">
    <location>
        <begin position="212"/>
        <end position="703"/>
    </location>
</feature>
<proteinExistence type="inferred from homology"/>
<dbReference type="STRING" id="284590.Q6CIH1"/>
<keyword evidence="14" id="KW-1185">Reference proteome</keyword>
<keyword evidence="6" id="KW-0509">mRNA transport</keyword>
<keyword evidence="10" id="KW-0539">Nucleus</keyword>
<evidence type="ECO:0000256" key="6">
    <source>
        <dbReference type="ARBA" id="ARBA00022816"/>
    </source>
</evidence>
<dbReference type="InParanoid" id="Q6CIH1"/>
<dbReference type="GO" id="GO:0034398">
    <property type="term" value="P:telomere tethering at nuclear periphery"/>
    <property type="evidence" value="ECO:0007669"/>
    <property type="project" value="TreeGrafter"/>
</dbReference>
<dbReference type="GO" id="GO:0008139">
    <property type="term" value="F:nuclear localization sequence binding"/>
    <property type="evidence" value="ECO:0007669"/>
    <property type="project" value="TreeGrafter"/>
</dbReference>
<keyword evidence="9" id="KW-0906">Nuclear pore complex</keyword>
<feature type="compositionally biased region" description="Polar residues" evidence="11">
    <location>
        <begin position="397"/>
        <end position="435"/>
    </location>
</feature>
<dbReference type="GO" id="GO:0017056">
    <property type="term" value="F:structural constituent of nuclear pore"/>
    <property type="evidence" value="ECO:0007669"/>
    <property type="project" value="InterPro"/>
</dbReference>
<feature type="compositionally biased region" description="Polar residues" evidence="11">
    <location>
        <begin position="264"/>
        <end position="277"/>
    </location>
</feature>
<name>Q6CIH1_KLULA</name>
<dbReference type="AlphaFoldDB" id="Q6CIH1"/>
<dbReference type="eggNOG" id="KOG0845">
    <property type="taxonomic scope" value="Eukaryota"/>
</dbReference>
<organism evidence="13 14">
    <name type="scientific">Kluyveromyces lactis (strain ATCC 8585 / CBS 2359 / DSM 70799 / NBRC 1267 / NRRL Y-1140 / WM37)</name>
    <name type="common">Yeast</name>
    <name type="synonym">Candida sphaerica</name>
    <dbReference type="NCBI Taxonomy" id="284590"/>
    <lineage>
        <taxon>Eukaryota</taxon>
        <taxon>Fungi</taxon>
        <taxon>Dikarya</taxon>
        <taxon>Ascomycota</taxon>
        <taxon>Saccharomycotina</taxon>
        <taxon>Saccharomycetes</taxon>
        <taxon>Saccharomycetales</taxon>
        <taxon>Saccharomycetaceae</taxon>
        <taxon>Kluyveromyces</taxon>
    </lineage>
</organism>
<dbReference type="GO" id="GO:0006405">
    <property type="term" value="P:RNA export from nucleus"/>
    <property type="evidence" value="ECO:0007669"/>
    <property type="project" value="TreeGrafter"/>
</dbReference>
<evidence type="ECO:0000256" key="2">
    <source>
        <dbReference type="ARBA" id="ARBA00004567"/>
    </source>
</evidence>
<dbReference type="MEROPS" id="S59.951"/>
<feature type="compositionally biased region" description="Polar residues" evidence="11">
    <location>
        <begin position="566"/>
        <end position="577"/>
    </location>
</feature>
<dbReference type="GO" id="GO:0044614">
    <property type="term" value="C:nuclear pore cytoplasmic filaments"/>
    <property type="evidence" value="ECO:0007669"/>
    <property type="project" value="TreeGrafter"/>
</dbReference>
<feature type="compositionally biased region" description="Polar residues" evidence="11">
    <location>
        <begin position="219"/>
        <end position="238"/>
    </location>
</feature>
<evidence type="ECO:0000256" key="9">
    <source>
        <dbReference type="ARBA" id="ARBA00023132"/>
    </source>
</evidence>
<dbReference type="Gene3D" id="1.10.10.2360">
    <property type="match status" value="1"/>
</dbReference>
<feature type="compositionally biased region" description="Low complexity" evidence="11">
    <location>
        <begin position="522"/>
        <end position="541"/>
    </location>
</feature>
<dbReference type="FunFam" id="1.10.10.2360:FF:000001">
    <property type="entry name" value="Nuclear pore complex protein Nup98-Nup96"/>
    <property type="match status" value="1"/>
</dbReference>
<dbReference type="SUPFAM" id="SSF82215">
    <property type="entry name" value="C-terminal autoproteolytic domain of nucleoporin nup98"/>
    <property type="match status" value="1"/>
</dbReference>
<feature type="compositionally biased region" description="Polar residues" evidence="11">
    <location>
        <begin position="442"/>
        <end position="463"/>
    </location>
</feature>
<dbReference type="GO" id="GO:0051028">
    <property type="term" value="P:mRNA transport"/>
    <property type="evidence" value="ECO:0007669"/>
    <property type="project" value="UniProtKB-KW"/>
</dbReference>
<dbReference type="HOGENOM" id="CLU_011051_0_0_1"/>
<dbReference type="Pfam" id="PF13634">
    <property type="entry name" value="Nucleoporin_FG"/>
    <property type="match status" value="6"/>
</dbReference>
<dbReference type="InterPro" id="IPR036903">
    <property type="entry name" value="Nup98_auto-Pept-S59_dom_sf"/>
</dbReference>
<dbReference type="Proteomes" id="UP000000598">
    <property type="component" value="Chromosome F"/>
</dbReference>
<feature type="compositionally biased region" description="Low complexity" evidence="11">
    <location>
        <begin position="362"/>
        <end position="379"/>
    </location>
</feature>
<feature type="region of interest" description="Disordered" evidence="11">
    <location>
        <begin position="738"/>
        <end position="783"/>
    </location>
</feature>
<dbReference type="InterPro" id="IPR007230">
    <property type="entry name" value="Nup98_auto-Pept-S59_dom"/>
</dbReference>
<comment type="similarity">
    <text evidence="4">Belongs to the nucleoporin GLFG family.</text>
</comment>
<feature type="compositionally biased region" description="Polar residues" evidence="11">
    <location>
        <begin position="738"/>
        <end position="758"/>
    </location>
</feature>
<dbReference type="KEGG" id="kla:KLLA0_F26697g"/>
<evidence type="ECO:0000313" key="14">
    <source>
        <dbReference type="Proteomes" id="UP000000598"/>
    </source>
</evidence>
<evidence type="ECO:0000256" key="7">
    <source>
        <dbReference type="ARBA" id="ARBA00022927"/>
    </source>
</evidence>
<dbReference type="PaxDb" id="284590-Q6CIH1"/>
<dbReference type="PANTHER" id="PTHR23198:SF30">
    <property type="entry name" value="NUCLEOPORIN NUP100_NSP100-RELATED"/>
    <property type="match status" value="1"/>
</dbReference>
<evidence type="ECO:0000256" key="10">
    <source>
        <dbReference type="ARBA" id="ARBA00023242"/>
    </source>
</evidence>
<sequence>MFGASRPAFGQTSTSPFGQQTQSTTNAFGQQHSGTTNNLFGSSSANNAQSGFGGFGTGGANTNPTQTINSPFGMSQQQNTTTSPFGGAAAGAAAGNSLSNPPSLFGGSQSSGTATGVLSSGPPSGTGIKPFQPYTEKDVSTGYPSVFQSITCMPEYSLYSFEELRFQDYQQNRKFSTTAGGPTASAIASPFGQQQTNGTNNTFGLGNKNTISAGGATPFGQQPANSPFGQQQPVNAFSQPNNTPFGQPQQQQQTGMFGQQQNNSPFGQNTASSSSPFGLNKPATSGGLFGQNTTNNNSAFGQANNSLFGQQNQQQNPGNAFGQNTGSNTFGSTFGQTNTNNQPGGLFGQNNTTAANTGGLFGQQSNANNAFGQNNNTSGGLFGSKPGGTTGGGLFGQQAQNGPSPFGQQNAANSTPFGQVNNTQAGGLFGQNNTNTGGGLFGQQQPSNTNSTGLFGQQSNAASTGGPFGQQNSNSMNQQGGGLFGAKPTTGGLFGSNNQSQQGSTGLFGAQNKTVMGGSSALFGQNNQQQQSGGLFGQSNQPSATGGLFGNQNQQTQQPNTGGLFGQQNNSMANNTGGLFGAKPTGTTGGLFGQSSQQQNTSSGLFGQNNNQNNTATGGLFGQNNQQQGQSSGSLFGAKPSGTNALGATNGGLFGGNTQQQNTATGGLFGAKPADSASTSGGLFGTKPTGGLSSTTGGGLFGGKPAGTAPFGATNTNNASSIGGGSLFSANKPANTGSTGLFGSQNNTSGNANTGGLFSSSSLQQNQQMQNQQQAAQANSNPYGTDELFSRVISIPNSITQPTKPSATMVSADLKKKNSLSAAYKLLPKPLFDSKKSEPNSRKVKIHLKLSKPKEEDTSSTALTRKPMDSSIFTASTDEAILTTGELLFNPDKKSFKNLIINRQKMEEDDTSSGELKFIIFNTDDGPQKKMEQKENNDIFSKIQETPVSKHPDLSPERETSIIIDTDKKRKVFHKSKLVEDDISFTENGYYISPSFETLESLTLMDARKVENLVIGHDDYGKIEFLKPVDLSLIPLPSLCGKLVIFENRCCTVSYIGDKPEKGQGLNLPAKITLVGCYPKDKSSGKPIKDPTHPILKKHIENLKSMKEAQFESYDPETGSWCFVTEEPVV</sequence>
<keyword evidence="7" id="KW-0653">Protein transport</keyword>
<dbReference type="Gene3D" id="3.30.1610.10">
    <property type="entry name" value="Peptidase S59, nucleoporin"/>
    <property type="match status" value="1"/>
</dbReference>
<keyword evidence="5" id="KW-0813">Transport</keyword>
<feature type="compositionally biased region" description="Polar residues" evidence="11">
    <location>
        <begin position="325"/>
        <end position="356"/>
    </location>
</feature>
<dbReference type="PANTHER" id="PTHR23198">
    <property type="entry name" value="NUCLEOPORIN"/>
    <property type="match status" value="1"/>
</dbReference>
<evidence type="ECO:0000313" key="13">
    <source>
        <dbReference type="EMBL" id="CAG98976.1"/>
    </source>
</evidence>
<feature type="compositionally biased region" description="Low complexity" evidence="11">
    <location>
        <begin position="239"/>
        <end position="263"/>
    </location>
</feature>
<protein>
    <submittedName>
        <fullName evidence="13">KLLA0F26697p</fullName>
    </submittedName>
</protein>
<feature type="compositionally biased region" description="Low complexity" evidence="11">
    <location>
        <begin position="622"/>
        <end position="637"/>
    </location>
</feature>
<feature type="domain" description="Peptidase S59" evidence="12">
    <location>
        <begin position="987"/>
        <end position="1128"/>
    </location>
</feature>
<dbReference type="GO" id="GO:0003723">
    <property type="term" value="F:RNA binding"/>
    <property type="evidence" value="ECO:0007669"/>
    <property type="project" value="TreeGrafter"/>
</dbReference>
<evidence type="ECO:0000256" key="3">
    <source>
        <dbReference type="ARBA" id="ARBA00004620"/>
    </source>
</evidence>
<feature type="region of interest" description="Disordered" evidence="11">
    <location>
        <begin position="1"/>
        <end position="130"/>
    </location>
</feature>
<feature type="compositionally biased region" description="Polar residues" evidence="11">
    <location>
        <begin position="96"/>
        <end position="123"/>
    </location>
</feature>
<accession>Q6CIH1</accession>
<feature type="compositionally biased region" description="Polar residues" evidence="11">
    <location>
        <begin position="656"/>
        <end position="665"/>
    </location>
</feature>
<feature type="compositionally biased region" description="Polar residues" evidence="11">
    <location>
        <begin position="60"/>
        <end position="84"/>
    </location>
</feature>
<feature type="compositionally biased region" description="Gly residues" evidence="11">
    <location>
        <begin position="380"/>
        <end position="395"/>
    </location>
</feature>
<feature type="compositionally biased region" description="Low complexity" evidence="11">
    <location>
        <begin position="469"/>
        <end position="478"/>
    </location>
</feature>
<feature type="compositionally biased region" description="Low complexity" evidence="11">
    <location>
        <begin position="86"/>
        <end position="95"/>
    </location>
</feature>
<evidence type="ECO:0000259" key="12">
    <source>
        <dbReference type="PROSITE" id="PS51434"/>
    </source>
</evidence>
<dbReference type="FunCoup" id="Q6CIH1">
    <property type="interactions" value="244"/>
</dbReference>
<dbReference type="GO" id="GO:0044613">
    <property type="term" value="C:nuclear pore central transport channel"/>
    <property type="evidence" value="ECO:0007669"/>
    <property type="project" value="UniProtKB-ARBA"/>
</dbReference>
<feature type="compositionally biased region" description="Polar residues" evidence="11">
    <location>
        <begin position="290"/>
        <end position="303"/>
    </location>
</feature>
<dbReference type="PROSITE" id="PS51434">
    <property type="entry name" value="NUP_C"/>
    <property type="match status" value="1"/>
</dbReference>
<feature type="compositionally biased region" description="Low complexity" evidence="11">
    <location>
        <begin position="304"/>
        <end position="324"/>
    </location>
</feature>
<dbReference type="InterPro" id="IPR025574">
    <property type="entry name" value="Nucleoporin_FG_rpt"/>
</dbReference>
<evidence type="ECO:0000256" key="1">
    <source>
        <dbReference type="ARBA" id="ARBA00004335"/>
    </source>
</evidence>
<comment type="subcellular location">
    <subcellularLocation>
        <location evidence="1">Nucleus membrane</location>
        <topology evidence="1">Peripheral membrane protein</topology>
        <orientation evidence="1">Cytoplasmic side</orientation>
    </subcellularLocation>
    <subcellularLocation>
        <location evidence="3">Nucleus membrane</location>
        <topology evidence="3">Peripheral membrane protein</topology>
        <orientation evidence="3">Nucleoplasmic side</orientation>
    </subcellularLocation>
    <subcellularLocation>
        <location evidence="2">Nucleus</location>
        <location evidence="2">Nuclear pore complex</location>
    </subcellularLocation>
</comment>
<feature type="compositionally biased region" description="Polar residues" evidence="11">
    <location>
        <begin position="10"/>
        <end position="50"/>
    </location>
</feature>
<dbReference type="GO" id="GO:0031965">
    <property type="term" value="C:nuclear membrane"/>
    <property type="evidence" value="ECO:0007669"/>
    <property type="project" value="UniProtKB-SubCell"/>
</dbReference>
<evidence type="ECO:0000256" key="4">
    <source>
        <dbReference type="ARBA" id="ARBA00008926"/>
    </source>
</evidence>
<feature type="compositionally biased region" description="Low complexity" evidence="11">
    <location>
        <begin position="685"/>
        <end position="695"/>
    </location>
</feature>
<feature type="compositionally biased region" description="Low complexity" evidence="11">
    <location>
        <begin position="594"/>
        <end position="614"/>
    </location>
</feature>
<reference evidence="13 14" key="1">
    <citation type="journal article" date="2004" name="Nature">
        <title>Genome evolution in yeasts.</title>
        <authorList>
            <consortium name="Genolevures"/>
            <person name="Dujon B."/>
            <person name="Sherman D."/>
            <person name="Fischer G."/>
            <person name="Durrens P."/>
            <person name="Casaregola S."/>
            <person name="Lafontaine I."/>
            <person name="de Montigny J."/>
            <person name="Marck C."/>
            <person name="Neuveglise C."/>
            <person name="Talla E."/>
            <person name="Goffard N."/>
            <person name="Frangeul L."/>
            <person name="Aigle M."/>
            <person name="Anthouard V."/>
            <person name="Babour A."/>
            <person name="Barbe V."/>
            <person name="Barnay S."/>
            <person name="Blanchin S."/>
            <person name="Beckerich J.M."/>
            <person name="Beyne E."/>
            <person name="Bleykasten C."/>
            <person name="Boisrame A."/>
            <person name="Boyer J."/>
            <person name="Cattolico L."/>
            <person name="Confanioleri F."/>
            <person name="de Daruvar A."/>
            <person name="Despons L."/>
            <person name="Fabre E."/>
            <person name="Fairhead C."/>
            <person name="Ferry-Dumazet H."/>
            <person name="Groppi A."/>
            <person name="Hantraye F."/>
            <person name="Hennequin C."/>
            <person name="Jauniaux N."/>
            <person name="Joyet P."/>
            <person name="Kachouri R."/>
            <person name="Kerrest A."/>
            <person name="Koszul R."/>
            <person name="Lemaire M."/>
            <person name="Lesur I."/>
            <person name="Ma L."/>
            <person name="Muller H."/>
            <person name="Nicaud J.M."/>
            <person name="Nikolski M."/>
            <person name="Oztas S."/>
            <person name="Ozier-Kalogeropoulos O."/>
            <person name="Pellenz S."/>
            <person name="Potier S."/>
            <person name="Richard G.F."/>
            <person name="Straub M.L."/>
            <person name="Suleau A."/>
            <person name="Swennene D."/>
            <person name="Tekaia F."/>
            <person name="Wesolowski-Louvel M."/>
            <person name="Westhof E."/>
            <person name="Wirth B."/>
            <person name="Zeniou-Meyer M."/>
            <person name="Zivanovic I."/>
            <person name="Bolotin-Fukuhara M."/>
            <person name="Thierry A."/>
            <person name="Bouchier C."/>
            <person name="Caudron B."/>
            <person name="Scarpelli C."/>
            <person name="Gaillardin C."/>
            <person name="Weissenbach J."/>
            <person name="Wincker P."/>
            <person name="Souciet J.L."/>
        </authorList>
    </citation>
    <scope>NUCLEOTIDE SEQUENCE [LARGE SCALE GENOMIC DNA]</scope>
    <source>
        <strain evidence="14">ATCC 8585 / CBS 2359 / DSM 70799 / NBRC 1267 / NRRL Y-1140 / WM37</strain>
    </source>
</reference>
<dbReference type="GO" id="GO:0006606">
    <property type="term" value="P:protein import into nucleus"/>
    <property type="evidence" value="ECO:0007669"/>
    <property type="project" value="TreeGrafter"/>
</dbReference>
<dbReference type="GO" id="GO:0000973">
    <property type="term" value="P:post-transcriptional tethering of RNA polymerase II gene DNA at nuclear periphery"/>
    <property type="evidence" value="ECO:0007669"/>
    <property type="project" value="TreeGrafter"/>
</dbReference>
<dbReference type="EMBL" id="CR382126">
    <property type="protein sequence ID" value="CAG98976.1"/>
    <property type="molecule type" value="Genomic_DNA"/>
</dbReference>
<keyword evidence="8" id="KW-0811">Translocation</keyword>
<feature type="compositionally biased region" description="Polar residues" evidence="11">
    <location>
        <begin position="495"/>
        <end position="505"/>
    </location>
</feature>
<feature type="compositionally biased region" description="Low complexity" evidence="11">
    <location>
        <begin position="759"/>
        <end position="781"/>
    </location>
</feature>
<evidence type="ECO:0000256" key="8">
    <source>
        <dbReference type="ARBA" id="ARBA00023010"/>
    </source>
</evidence>
<evidence type="ECO:0000256" key="5">
    <source>
        <dbReference type="ARBA" id="ARBA00022448"/>
    </source>
</evidence>
<dbReference type="Pfam" id="PF04096">
    <property type="entry name" value="Nucleoporin2"/>
    <property type="match status" value="1"/>
</dbReference>
<dbReference type="InterPro" id="IPR037665">
    <property type="entry name" value="Nucleoporin_S59-like"/>
</dbReference>
<feature type="compositionally biased region" description="Low complexity" evidence="11">
    <location>
        <begin position="550"/>
        <end position="562"/>
    </location>
</feature>
<dbReference type="OMA" id="GDILWPG"/>